<evidence type="ECO:0000313" key="2">
    <source>
        <dbReference type="Proteomes" id="UP001153954"/>
    </source>
</evidence>
<organism evidence="1 2">
    <name type="scientific">Euphydryas editha</name>
    <name type="common">Edith's checkerspot</name>
    <dbReference type="NCBI Taxonomy" id="104508"/>
    <lineage>
        <taxon>Eukaryota</taxon>
        <taxon>Metazoa</taxon>
        <taxon>Ecdysozoa</taxon>
        <taxon>Arthropoda</taxon>
        <taxon>Hexapoda</taxon>
        <taxon>Insecta</taxon>
        <taxon>Pterygota</taxon>
        <taxon>Neoptera</taxon>
        <taxon>Endopterygota</taxon>
        <taxon>Lepidoptera</taxon>
        <taxon>Glossata</taxon>
        <taxon>Ditrysia</taxon>
        <taxon>Papilionoidea</taxon>
        <taxon>Nymphalidae</taxon>
        <taxon>Nymphalinae</taxon>
        <taxon>Euphydryas</taxon>
    </lineage>
</organism>
<proteinExistence type="predicted"/>
<gene>
    <name evidence="1" type="ORF">EEDITHA_LOCUS3519</name>
</gene>
<comment type="caution">
    <text evidence="1">The sequence shown here is derived from an EMBL/GenBank/DDBJ whole genome shotgun (WGS) entry which is preliminary data.</text>
</comment>
<keyword evidence="2" id="KW-1185">Reference proteome</keyword>
<dbReference type="PRINTS" id="PR01345">
    <property type="entry name" value="CERVTRCPTASE"/>
</dbReference>
<accession>A0AAU9TJE4</accession>
<dbReference type="AlphaFoldDB" id="A0AAU9TJE4"/>
<dbReference type="Proteomes" id="UP001153954">
    <property type="component" value="Unassembled WGS sequence"/>
</dbReference>
<reference evidence="1" key="1">
    <citation type="submission" date="2022-03" db="EMBL/GenBank/DDBJ databases">
        <authorList>
            <person name="Tunstrom K."/>
        </authorList>
    </citation>
    <scope>NUCLEOTIDE SEQUENCE</scope>
</reference>
<sequence>MSFSRARTPQHHPYLIEGEPLKRVTDVRDLGVRFTTDLNFREHITGICKKAYRNLGFVLRQSHDFTNIKALRVLYEAWVKSHLEYNSVIWAPSEIKYKKMVKLIHNKFIRFLYFKLYGVYPDYPLLYPTLFVLEERRRRPPLLALPYARTNLLRNTPLTRALRALNAVANQIDLFSCTLNEFTKVVSTIVSYDPDWV</sequence>
<name>A0AAU9TJE4_EUPED</name>
<protein>
    <submittedName>
        <fullName evidence="1">Uncharacterized protein</fullName>
    </submittedName>
</protein>
<dbReference type="EMBL" id="CAKOGL010000006">
    <property type="protein sequence ID" value="CAH2087235.1"/>
    <property type="molecule type" value="Genomic_DNA"/>
</dbReference>
<evidence type="ECO:0000313" key="1">
    <source>
        <dbReference type="EMBL" id="CAH2087235.1"/>
    </source>
</evidence>
<dbReference type="PANTHER" id="PTHR33332">
    <property type="entry name" value="REVERSE TRANSCRIPTASE DOMAIN-CONTAINING PROTEIN"/>
    <property type="match status" value="1"/>
</dbReference>